<dbReference type="InterPro" id="IPR001920">
    <property type="entry name" value="Asp/Glu_race"/>
</dbReference>
<dbReference type="InterPro" id="IPR033134">
    <property type="entry name" value="Asp/Glu_racemase_AS_2"/>
</dbReference>
<accession>A0A328UGM6</accession>
<comment type="caution">
    <text evidence="8">The sequence shown here is derived from an EMBL/GenBank/DDBJ whole genome shotgun (WGS) entry which is preliminary data.</text>
</comment>
<gene>
    <name evidence="7 8" type="primary">murI</name>
    <name evidence="8" type="ORF">DPQ25_06305</name>
</gene>
<evidence type="ECO:0000256" key="7">
    <source>
        <dbReference type="HAMAP-Rule" id="MF_00258"/>
    </source>
</evidence>
<sequence>MAQQRNIQKPRPSQPIAVFDSGFGGISVLKELARLMPGENYLYYGDCKNAPYGTKSTAEVRDLTVWNIGRLIENGAKAVVIACNTATSAAAETLREKYPDIPIIGMEPALKPAALSMDHAQVLVMATALTLREDKFHQLLQTFENTADIYLLPAPGIVEFVEQGVTESPGLSAYLSELLAPYRRQRVDCIVLGCTHFPFVRESIRRALGYPVRFFEGGRGAARETRRRLQAQCLCNPQAKPGTLNFETSCGASEKKRLCQKLFGLYQPM</sequence>
<dbReference type="InterPro" id="IPR018187">
    <property type="entry name" value="Asp/Glu_racemase_AS_1"/>
</dbReference>
<dbReference type="UniPathway" id="UPA00219"/>
<dbReference type="InterPro" id="IPR015942">
    <property type="entry name" value="Asp/Glu/hydantoin_racemase"/>
</dbReference>
<feature type="active site" description="Proton donor/acceptor" evidence="7">
    <location>
        <position position="83"/>
    </location>
</feature>
<dbReference type="PANTHER" id="PTHR21198:SF3">
    <property type="entry name" value="GLUTAMATE RACEMASE"/>
    <property type="match status" value="1"/>
</dbReference>
<feature type="active site" description="Proton donor/acceptor" evidence="7">
    <location>
        <position position="194"/>
    </location>
</feature>
<comment type="function">
    <text evidence="7">Provides the (R)-glutamate required for cell wall biosynthesis.</text>
</comment>
<dbReference type="PROSITE" id="PS00924">
    <property type="entry name" value="ASP_GLU_RACEMASE_2"/>
    <property type="match status" value="1"/>
</dbReference>
<dbReference type="SUPFAM" id="SSF53681">
    <property type="entry name" value="Aspartate/glutamate racemase"/>
    <property type="match status" value="2"/>
</dbReference>
<feature type="binding site" evidence="7">
    <location>
        <begin position="195"/>
        <end position="196"/>
    </location>
    <ligand>
        <name>substrate</name>
    </ligand>
</feature>
<dbReference type="GO" id="GO:0008360">
    <property type="term" value="P:regulation of cell shape"/>
    <property type="evidence" value="ECO:0007669"/>
    <property type="project" value="UniProtKB-KW"/>
</dbReference>
<feature type="binding site" evidence="7">
    <location>
        <begin position="84"/>
        <end position="85"/>
    </location>
    <ligand>
        <name>substrate</name>
    </ligand>
</feature>
<dbReference type="GO" id="GO:0009252">
    <property type="term" value="P:peptidoglycan biosynthetic process"/>
    <property type="evidence" value="ECO:0007669"/>
    <property type="project" value="UniProtKB-UniRule"/>
</dbReference>
<keyword evidence="4 7" id="KW-0573">Peptidoglycan synthesis</keyword>
<dbReference type="PANTHER" id="PTHR21198">
    <property type="entry name" value="GLUTAMATE RACEMASE"/>
    <property type="match status" value="1"/>
</dbReference>
<feature type="binding site" evidence="7">
    <location>
        <begin position="52"/>
        <end position="53"/>
    </location>
    <ligand>
        <name>substrate</name>
    </ligand>
</feature>
<dbReference type="NCBIfam" id="TIGR00067">
    <property type="entry name" value="glut_race"/>
    <property type="match status" value="1"/>
</dbReference>
<evidence type="ECO:0000256" key="2">
    <source>
        <dbReference type="ARBA" id="ARBA00013090"/>
    </source>
</evidence>
<dbReference type="EMBL" id="QLYR01000002">
    <property type="protein sequence ID" value="RAQ29892.1"/>
    <property type="molecule type" value="Genomic_DNA"/>
</dbReference>
<evidence type="ECO:0000256" key="6">
    <source>
        <dbReference type="ARBA" id="ARBA00023316"/>
    </source>
</evidence>
<dbReference type="Proteomes" id="UP000249377">
    <property type="component" value="Unassembled WGS sequence"/>
</dbReference>
<evidence type="ECO:0000256" key="4">
    <source>
        <dbReference type="ARBA" id="ARBA00022984"/>
    </source>
</evidence>
<comment type="catalytic activity">
    <reaction evidence="1 7">
        <text>L-glutamate = D-glutamate</text>
        <dbReference type="Rhea" id="RHEA:12813"/>
        <dbReference type="ChEBI" id="CHEBI:29985"/>
        <dbReference type="ChEBI" id="CHEBI:29986"/>
        <dbReference type="EC" id="5.1.1.3"/>
    </reaction>
</comment>
<keyword evidence="6 7" id="KW-0961">Cell wall biogenesis/degradation</keyword>
<reference evidence="8 9" key="1">
    <citation type="submission" date="2018-06" db="EMBL/GenBank/DDBJ databases">
        <title>Noncontiguous genome sequence of Ruminococcaceae bacterium ASD2818.</title>
        <authorList>
            <person name="Chaplin A.V."/>
            <person name="Sokolova S.R."/>
            <person name="Kochetkova T.O."/>
            <person name="Goltsov A.Y."/>
            <person name="Trofimov D.Y."/>
            <person name="Efimov B.A."/>
        </authorList>
    </citation>
    <scope>NUCLEOTIDE SEQUENCE [LARGE SCALE GENOMIC DNA]</scope>
    <source>
        <strain evidence="8 9">ASD2818</strain>
    </source>
</reference>
<organism evidence="8 9">
    <name type="scientific">Hydrogeniiclostridium mannosilyticum</name>
    <dbReference type="NCBI Taxonomy" id="2764322"/>
    <lineage>
        <taxon>Bacteria</taxon>
        <taxon>Bacillati</taxon>
        <taxon>Bacillota</taxon>
        <taxon>Clostridia</taxon>
        <taxon>Eubacteriales</taxon>
        <taxon>Acutalibacteraceae</taxon>
        <taxon>Hydrogeniiclostridium</taxon>
    </lineage>
</organism>
<evidence type="ECO:0000256" key="3">
    <source>
        <dbReference type="ARBA" id="ARBA00022960"/>
    </source>
</evidence>
<dbReference type="RefSeq" id="WP_112332309.1">
    <property type="nucleotide sequence ID" value="NZ_QLYR01000002.1"/>
</dbReference>
<dbReference type="InterPro" id="IPR004391">
    <property type="entry name" value="Glu_race"/>
</dbReference>
<dbReference type="HAMAP" id="MF_00258">
    <property type="entry name" value="Glu_racemase"/>
    <property type="match status" value="1"/>
</dbReference>
<keyword evidence="5 7" id="KW-0413">Isomerase</keyword>
<proteinExistence type="inferred from homology"/>
<comment type="pathway">
    <text evidence="7">Cell wall biogenesis; peptidoglycan biosynthesis.</text>
</comment>
<feature type="binding site" evidence="7">
    <location>
        <begin position="20"/>
        <end position="21"/>
    </location>
    <ligand>
        <name>substrate</name>
    </ligand>
</feature>
<protein>
    <recommendedName>
        <fullName evidence="2 7">Glutamate racemase</fullName>
        <ecNumber evidence="2 7">5.1.1.3</ecNumber>
    </recommendedName>
</protein>
<evidence type="ECO:0000256" key="5">
    <source>
        <dbReference type="ARBA" id="ARBA00023235"/>
    </source>
</evidence>
<keyword evidence="3 7" id="KW-0133">Cell shape</keyword>
<dbReference type="EC" id="5.1.1.3" evidence="2 7"/>
<dbReference type="AlphaFoldDB" id="A0A328UGM6"/>
<dbReference type="PROSITE" id="PS00923">
    <property type="entry name" value="ASP_GLU_RACEMASE_1"/>
    <property type="match status" value="1"/>
</dbReference>
<keyword evidence="9" id="KW-1185">Reference proteome</keyword>
<comment type="similarity">
    <text evidence="7">Belongs to the aspartate/glutamate racemases family.</text>
</comment>
<evidence type="ECO:0000313" key="9">
    <source>
        <dbReference type="Proteomes" id="UP000249377"/>
    </source>
</evidence>
<dbReference type="Pfam" id="PF01177">
    <property type="entry name" value="Asp_Glu_race"/>
    <property type="match status" value="1"/>
</dbReference>
<evidence type="ECO:0000313" key="8">
    <source>
        <dbReference type="EMBL" id="RAQ29892.1"/>
    </source>
</evidence>
<evidence type="ECO:0000256" key="1">
    <source>
        <dbReference type="ARBA" id="ARBA00001602"/>
    </source>
</evidence>
<name>A0A328UGM6_9FIRM</name>
<dbReference type="GO" id="GO:0071555">
    <property type="term" value="P:cell wall organization"/>
    <property type="evidence" value="ECO:0007669"/>
    <property type="project" value="UniProtKB-KW"/>
</dbReference>
<dbReference type="Gene3D" id="3.40.50.1860">
    <property type="match status" value="2"/>
</dbReference>
<dbReference type="GO" id="GO:0008881">
    <property type="term" value="F:glutamate racemase activity"/>
    <property type="evidence" value="ECO:0007669"/>
    <property type="project" value="UniProtKB-UniRule"/>
</dbReference>